<sequence>MESYEALLARIQAKRVQDGRMSVGFAAYSDSDMFKTNTSTKPLAKDFSAHFSAESSLRTHSVLKQAAAKHLKTPGLVSLGGGLPSSEYFPFSEISLRIPDPSTDSCAPDHDVTISKHDSRIGASEYDLSLALNYGQPMGSPQMLRWITEHTEMLFNPPYADWRACQTVGNTGALEQAIRLLCDRERGDSILMEEYSFSTAIETIAPQGIKMFGVKMDAEGLLPDSMDQMLRNWDAKTRGARKPHVLYTIPTGQNPTGTTMSLERRQAVYAVCQEHDIFIIEDDPYYFLQMQDQFDGRGIDDDDKSAQKYFENLVPTFLSLDTDGRVLRMDSFSKVVVPGARLGWVTASAQVIERFLAHAEVANQGPGGFSQLMLWKLLDETWGHDGYMKWLCQMSKHYQRRRDVLLNACEEFLPRDIVTWDVPQAGMFIWIKVQHQKCSNTIESTAIELEEKIFDHAIANGVLCARGSWFRVDSQKPLQEIFFRITFASAEEETMKVAIQRLSAAIRQSFGTEK</sequence>
<dbReference type="PANTHER" id="PTHR42790">
    <property type="entry name" value="AMINOTRANSFERASE"/>
    <property type="match status" value="1"/>
</dbReference>
<evidence type="ECO:0000256" key="4">
    <source>
        <dbReference type="ARBA" id="ARBA00022490"/>
    </source>
</evidence>
<dbReference type="AlphaFoldDB" id="W3X1X0"/>
<keyword evidence="6" id="KW-0808">Transferase</keyword>
<dbReference type="eggNOG" id="KOG0634">
    <property type="taxonomic scope" value="Eukaryota"/>
</dbReference>
<name>W3X1X0_PESFW</name>
<dbReference type="Pfam" id="PF00155">
    <property type="entry name" value="Aminotran_1_2"/>
    <property type="match status" value="1"/>
</dbReference>
<dbReference type="GO" id="GO:0047536">
    <property type="term" value="F:2-aminoadipate transaminase activity"/>
    <property type="evidence" value="ECO:0007669"/>
    <property type="project" value="TreeGrafter"/>
</dbReference>
<keyword evidence="5" id="KW-0032">Aminotransferase</keyword>
<dbReference type="PANTHER" id="PTHR42790:SF21">
    <property type="entry name" value="AROMATIC_AMINOADIPATE AMINOTRANSFERASE 1"/>
    <property type="match status" value="1"/>
</dbReference>
<keyword evidence="4" id="KW-0963">Cytoplasm</keyword>
<evidence type="ECO:0000256" key="5">
    <source>
        <dbReference type="ARBA" id="ARBA00022576"/>
    </source>
</evidence>
<dbReference type="KEGG" id="pfy:PFICI_07657"/>
<dbReference type="InterPro" id="IPR015421">
    <property type="entry name" value="PyrdxlP-dep_Trfase_major"/>
</dbReference>
<evidence type="ECO:0000256" key="7">
    <source>
        <dbReference type="ARBA" id="ARBA00022898"/>
    </source>
</evidence>
<evidence type="ECO:0000313" key="12">
    <source>
        <dbReference type="Proteomes" id="UP000030651"/>
    </source>
</evidence>
<comment type="subcellular location">
    <subcellularLocation>
        <location evidence="2">Cytoplasm</location>
    </subcellularLocation>
</comment>
<feature type="domain" description="Aminotransferase class I/classII large" evidence="10">
    <location>
        <begin position="164"/>
        <end position="502"/>
    </location>
</feature>
<dbReference type="InterPro" id="IPR015424">
    <property type="entry name" value="PyrdxlP-dep_Trfase"/>
</dbReference>
<dbReference type="Gene3D" id="3.40.640.10">
    <property type="entry name" value="Type I PLP-dependent aspartate aminotransferase-like (Major domain)"/>
    <property type="match status" value="1"/>
</dbReference>
<comment type="catalytic activity">
    <reaction evidence="8">
        <text>an aromatic L-alpha-amino acid + 2-oxoglutarate = an aromatic oxo-acid + L-glutamate</text>
        <dbReference type="Rhea" id="RHEA:17533"/>
        <dbReference type="ChEBI" id="CHEBI:16810"/>
        <dbReference type="ChEBI" id="CHEBI:29985"/>
        <dbReference type="ChEBI" id="CHEBI:73309"/>
        <dbReference type="ChEBI" id="CHEBI:84824"/>
        <dbReference type="EC" id="2.6.1.57"/>
    </reaction>
</comment>
<evidence type="ECO:0000256" key="8">
    <source>
        <dbReference type="ARBA" id="ARBA00051993"/>
    </source>
</evidence>
<dbReference type="GO" id="GO:0030170">
    <property type="term" value="F:pyridoxal phosphate binding"/>
    <property type="evidence" value="ECO:0007669"/>
    <property type="project" value="InterPro"/>
</dbReference>
<accession>W3X1X0</accession>
<evidence type="ECO:0000256" key="1">
    <source>
        <dbReference type="ARBA" id="ARBA00001933"/>
    </source>
</evidence>
<keyword evidence="7" id="KW-0663">Pyridoxal phosphate</keyword>
<dbReference type="EC" id="2.6.1.57" evidence="9"/>
<dbReference type="STRING" id="1229662.W3X1X0"/>
<dbReference type="OrthoDB" id="691673at2759"/>
<dbReference type="CDD" id="cd00609">
    <property type="entry name" value="AAT_like"/>
    <property type="match status" value="1"/>
</dbReference>
<dbReference type="GO" id="GO:0006571">
    <property type="term" value="P:tyrosine biosynthetic process"/>
    <property type="evidence" value="ECO:0007669"/>
    <property type="project" value="TreeGrafter"/>
</dbReference>
<dbReference type="InterPro" id="IPR050859">
    <property type="entry name" value="Class-I_PLP-dep_aminotransf"/>
</dbReference>
<gene>
    <name evidence="11" type="ORF">PFICI_07657</name>
</gene>
<evidence type="ECO:0000256" key="3">
    <source>
        <dbReference type="ARBA" id="ARBA00007441"/>
    </source>
</evidence>
<dbReference type="GO" id="GO:0005737">
    <property type="term" value="C:cytoplasm"/>
    <property type="evidence" value="ECO:0007669"/>
    <property type="project" value="UniProtKB-SubCell"/>
</dbReference>
<comment type="cofactor">
    <cofactor evidence="1">
        <name>pyridoxal 5'-phosphate</name>
        <dbReference type="ChEBI" id="CHEBI:597326"/>
    </cofactor>
</comment>
<dbReference type="EMBL" id="KI912113">
    <property type="protein sequence ID" value="ETS80128.1"/>
    <property type="molecule type" value="Genomic_DNA"/>
</dbReference>
<evidence type="ECO:0000256" key="9">
    <source>
        <dbReference type="ARBA" id="ARBA00067014"/>
    </source>
</evidence>
<dbReference type="RefSeq" id="XP_007834429.1">
    <property type="nucleotide sequence ID" value="XM_007836238.1"/>
</dbReference>
<dbReference type="GeneID" id="19272670"/>
<evidence type="ECO:0000313" key="11">
    <source>
        <dbReference type="EMBL" id="ETS80128.1"/>
    </source>
</evidence>
<dbReference type="FunFam" id="3.40.640.10:FF:000074">
    <property type="entry name" value="Aromatic amino acid aminotransferase"/>
    <property type="match status" value="1"/>
</dbReference>
<dbReference type="OMA" id="YYFIQMP"/>
<reference evidence="12" key="1">
    <citation type="journal article" date="2015" name="BMC Genomics">
        <title>Genomic and transcriptomic analysis of the endophytic fungus Pestalotiopsis fici reveals its lifestyle and high potential for synthesis of natural products.</title>
        <authorList>
            <person name="Wang X."/>
            <person name="Zhang X."/>
            <person name="Liu L."/>
            <person name="Xiang M."/>
            <person name="Wang W."/>
            <person name="Sun X."/>
            <person name="Che Y."/>
            <person name="Guo L."/>
            <person name="Liu G."/>
            <person name="Guo L."/>
            <person name="Wang C."/>
            <person name="Yin W.B."/>
            <person name="Stadler M."/>
            <person name="Zhang X."/>
            <person name="Liu X."/>
        </authorList>
    </citation>
    <scope>NUCLEOTIDE SEQUENCE [LARGE SCALE GENOMIC DNA]</scope>
    <source>
        <strain evidence="12">W106-1 / CGMCC3.15140</strain>
    </source>
</reference>
<dbReference type="InParanoid" id="W3X1X0"/>
<keyword evidence="12" id="KW-1185">Reference proteome</keyword>
<dbReference type="InterPro" id="IPR004839">
    <property type="entry name" value="Aminotransferase_I/II_large"/>
</dbReference>
<dbReference type="HOGENOM" id="CLU_017584_0_5_1"/>
<protein>
    <recommendedName>
        <fullName evidence="9">aromatic-amino-acid transaminase</fullName>
        <ecNumber evidence="9">2.6.1.57</ecNumber>
    </recommendedName>
</protein>
<comment type="similarity">
    <text evidence="3">Belongs to the class-I pyridoxal-phosphate-dependent aminotransferase family.</text>
</comment>
<organism evidence="11 12">
    <name type="scientific">Pestalotiopsis fici (strain W106-1 / CGMCC3.15140)</name>
    <dbReference type="NCBI Taxonomy" id="1229662"/>
    <lineage>
        <taxon>Eukaryota</taxon>
        <taxon>Fungi</taxon>
        <taxon>Dikarya</taxon>
        <taxon>Ascomycota</taxon>
        <taxon>Pezizomycotina</taxon>
        <taxon>Sordariomycetes</taxon>
        <taxon>Xylariomycetidae</taxon>
        <taxon>Amphisphaeriales</taxon>
        <taxon>Sporocadaceae</taxon>
        <taxon>Pestalotiopsis</taxon>
    </lineage>
</organism>
<evidence type="ECO:0000256" key="6">
    <source>
        <dbReference type="ARBA" id="ARBA00022679"/>
    </source>
</evidence>
<evidence type="ECO:0000256" key="2">
    <source>
        <dbReference type="ARBA" id="ARBA00004496"/>
    </source>
</evidence>
<dbReference type="Proteomes" id="UP000030651">
    <property type="component" value="Unassembled WGS sequence"/>
</dbReference>
<dbReference type="FunCoup" id="W3X1X0">
    <property type="interactions" value="283"/>
</dbReference>
<evidence type="ECO:0000259" key="10">
    <source>
        <dbReference type="Pfam" id="PF00155"/>
    </source>
</evidence>
<dbReference type="GO" id="GO:0019878">
    <property type="term" value="P:lysine biosynthetic process via aminoadipic acid"/>
    <property type="evidence" value="ECO:0007669"/>
    <property type="project" value="TreeGrafter"/>
</dbReference>
<dbReference type="GO" id="GO:0009074">
    <property type="term" value="P:aromatic amino acid family catabolic process"/>
    <property type="evidence" value="ECO:0007669"/>
    <property type="project" value="TreeGrafter"/>
</dbReference>
<proteinExistence type="inferred from homology"/>
<dbReference type="SUPFAM" id="SSF53383">
    <property type="entry name" value="PLP-dependent transferases"/>
    <property type="match status" value="1"/>
</dbReference>
<dbReference type="GO" id="GO:0008793">
    <property type="term" value="F:aromatic-amino-acid transaminase activity"/>
    <property type="evidence" value="ECO:0007669"/>
    <property type="project" value="TreeGrafter"/>
</dbReference>